<feature type="domain" description="Carbohydrate kinase PfkB" evidence="4">
    <location>
        <begin position="14"/>
        <end position="269"/>
    </location>
</feature>
<dbReference type="RefSeq" id="WP_044181512.1">
    <property type="nucleotide sequence ID" value="NZ_CABKSF010000003.1"/>
</dbReference>
<dbReference type="Pfam" id="PF00294">
    <property type="entry name" value="PfkB"/>
    <property type="match status" value="1"/>
</dbReference>
<evidence type="ECO:0000313" key="5">
    <source>
        <dbReference type="EMBL" id="VYU46305.1"/>
    </source>
</evidence>
<dbReference type="InterPro" id="IPR050306">
    <property type="entry name" value="PfkB_Carbo_kinase"/>
</dbReference>
<dbReference type="AlphaFoldDB" id="A0A6N3F2T0"/>
<reference evidence="5" key="1">
    <citation type="submission" date="2019-11" db="EMBL/GenBank/DDBJ databases">
        <authorList>
            <person name="Feng L."/>
        </authorList>
    </citation>
    <scope>NUCLEOTIDE SEQUENCE</scope>
    <source>
        <strain evidence="5">EMassiliensisLFYP7</strain>
    </source>
</reference>
<dbReference type="PANTHER" id="PTHR43085:SF41">
    <property type="entry name" value="FRUCTOSELYSINE 6-KINASE"/>
    <property type="match status" value="1"/>
</dbReference>
<evidence type="ECO:0000256" key="1">
    <source>
        <dbReference type="ARBA" id="ARBA00010688"/>
    </source>
</evidence>
<accession>A0A6N3F2T0</accession>
<gene>
    <name evidence="5" type="primary">frlD_2</name>
    <name evidence="5" type="ORF">EMLFYP7_02465</name>
</gene>
<dbReference type="OrthoDB" id="9792663at2"/>
<dbReference type="Gene3D" id="3.40.1190.20">
    <property type="match status" value="1"/>
</dbReference>
<dbReference type="PANTHER" id="PTHR43085">
    <property type="entry name" value="HEXOKINASE FAMILY MEMBER"/>
    <property type="match status" value="1"/>
</dbReference>
<proteinExistence type="inferred from homology"/>
<dbReference type="InterPro" id="IPR029056">
    <property type="entry name" value="Ribokinase-like"/>
</dbReference>
<comment type="similarity">
    <text evidence="1">Belongs to the carbohydrate kinase PfkB family.</text>
</comment>
<dbReference type="SUPFAM" id="SSF53613">
    <property type="entry name" value="Ribokinase-like"/>
    <property type="match status" value="1"/>
</dbReference>
<dbReference type="EC" id="2.7.1.-" evidence="5"/>
<protein>
    <submittedName>
        <fullName evidence="5">Fructosamine kinase FrlD</fullName>
        <ecNumber evidence="5">2.7.1.-</ecNumber>
    </submittedName>
</protein>
<keyword evidence="2 5" id="KW-0808">Transferase</keyword>
<dbReference type="GO" id="GO:0016301">
    <property type="term" value="F:kinase activity"/>
    <property type="evidence" value="ECO:0007669"/>
    <property type="project" value="UniProtKB-KW"/>
</dbReference>
<sequence length="276" mass="30444">MKVIGVGDNVVDQYAHIRTMYPGGNALNFAAYASMLGHEAAYLGIFGNDNAARHVISVLDELGVKHPHCLYVAGENGCAQLKIEQGERIFLGSNAGGIRKTTSMDFIFNHTDYLREFSLIHSGCYSYMEEQLPTLQQLGIPVSYDFSDDFVLEEALPFCRYVDFAFFSCADYSLEQTRDIIQQAHQSGSRIVCATRGSEGAILFDGKQWYQQAPEYVAPVDTMGAGDAFITAFLCHYLAQQNVADEEAIPASLKQAALFSAKICLKEGAFGYGVRY</sequence>
<evidence type="ECO:0000256" key="2">
    <source>
        <dbReference type="ARBA" id="ARBA00022679"/>
    </source>
</evidence>
<evidence type="ECO:0000259" key="4">
    <source>
        <dbReference type="Pfam" id="PF00294"/>
    </source>
</evidence>
<organism evidence="5">
    <name type="scientific">Phytobacter massiliensis</name>
    <dbReference type="NCBI Taxonomy" id="1485952"/>
    <lineage>
        <taxon>Bacteria</taxon>
        <taxon>Pseudomonadati</taxon>
        <taxon>Pseudomonadota</taxon>
        <taxon>Gammaproteobacteria</taxon>
        <taxon>Enterobacterales</taxon>
        <taxon>Enterobacteriaceae</taxon>
        <taxon>Phytobacter</taxon>
    </lineage>
</organism>
<keyword evidence="3 5" id="KW-0418">Kinase</keyword>
<evidence type="ECO:0000256" key="3">
    <source>
        <dbReference type="ARBA" id="ARBA00022777"/>
    </source>
</evidence>
<name>A0A6N3F2T0_9ENTR</name>
<dbReference type="EMBL" id="CACRTZ010000029">
    <property type="protein sequence ID" value="VYU46305.1"/>
    <property type="molecule type" value="Genomic_DNA"/>
</dbReference>
<dbReference type="InterPro" id="IPR011611">
    <property type="entry name" value="PfkB_dom"/>
</dbReference>